<comment type="caution">
    <text evidence="1">The sequence shown here is derived from an EMBL/GenBank/DDBJ whole genome shotgun (WGS) entry which is preliminary data.</text>
</comment>
<evidence type="ECO:0000313" key="1">
    <source>
        <dbReference type="EMBL" id="GIX86350.1"/>
    </source>
</evidence>
<dbReference type="AlphaFoldDB" id="A0AAV4NN91"/>
<protein>
    <submittedName>
        <fullName evidence="1">Uncharacterized protein</fullName>
    </submittedName>
</protein>
<dbReference type="Proteomes" id="UP001054837">
    <property type="component" value="Unassembled WGS sequence"/>
</dbReference>
<accession>A0AAV4NN91</accession>
<name>A0AAV4NN91_9ARAC</name>
<evidence type="ECO:0000313" key="2">
    <source>
        <dbReference type="Proteomes" id="UP001054837"/>
    </source>
</evidence>
<dbReference type="EMBL" id="BPLQ01001877">
    <property type="protein sequence ID" value="GIX86350.1"/>
    <property type="molecule type" value="Genomic_DNA"/>
</dbReference>
<organism evidence="1 2">
    <name type="scientific">Caerostris darwini</name>
    <dbReference type="NCBI Taxonomy" id="1538125"/>
    <lineage>
        <taxon>Eukaryota</taxon>
        <taxon>Metazoa</taxon>
        <taxon>Ecdysozoa</taxon>
        <taxon>Arthropoda</taxon>
        <taxon>Chelicerata</taxon>
        <taxon>Arachnida</taxon>
        <taxon>Araneae</taxon>
        <taxon>Araneomorphae</taxon>
        <taxon>Entelegynae</taxon>
        <taxon>Araneoidea</taxon>
        <taxon>Araneidae</taxon>
        <taxon>Caerostris</taxon>
    </lineage>
</organism>
<proteinExistence type="predicted"/>
<sequence length="98" mass="11126">MACHAWYPHVTRIGGSTRGTHFLAKTARPRFHRYQPISNTETLSATPQPRYIDFLAELDVSNNNETISIRQTCNYTAFESSPSEAGFRFEADDKNSID</sequence>
<keyword evidence="2" id="KW-1185">Reference proteome</keyword>
<reference evidence="1 2" key="1">
    <citation type="submission" date="2021-06" db="EMBL/GenBank/DDBJ databases">
        <title>Caerostris darwini draft genome.</title>
        <authorList>
            <person name="Kono N."/>
            <person name="Arakawa K."/>
        </authorList>
    </citation>
    <scope>NUCLEOTIDE SEQUENCE [LARGE SCALE GENOMIC DNA]</scope>
</reference>
<gene>
    <name evidence="1" type="ORF">CDAR_590301</name>
</gene>